<name>A0AAW5JTK3_9FIRM</name>
<dbReference type="SMART" id="SM00155">
    <property type="entry name" value="PLDc"/>
    <property type="match status" value="2"/>
</dbReference>
<keyword evidence="1" id="KW-0812">Transmembrane</keyword>
<dbReference type="GO" id="GO:0030572">
    <property type="term" value="F:phosphatidyltransferase activity"/>
    <property type="evidence" value="ECO:0007669"/>
    <property type="project" value="UniProtKB-ARBA"/>
</dbReference>
<dbReference type="PANTHER" id="PTHR21248">
    <property type="entry name" value="CARDIOLIPIN SYNTHASE"/>
    <property type="match status" value="1"/>
</dbReference>
<evidence type="ECO:0000256" key="1">
    <source>
        <dbReference type="SAM" id="Phobius"/>
    </source>
</evidence>
<comment type="caution">
    <text evidence="3">The sequence shown here is derived from an EMBL/GenBank/DDBJ whole genome shotgun (WGS) entry which is preliminary data.</text>
</comment>
<protein>
    <submittedName>
        <fullName evidence="3">Phospholipase D family protein</fullName>
    </submittedName>
</protein>
<dbReference type="SUPFAM" id="SSF56024">
    <property type="entry name" value="Phospholipase D/nuclease"/>
    <property type="match status" value="2"/>
</dbReference>
<keyword evidence="1" id="KW-1133">Transmembrane helix</keyword>
<evidence type="ECO:0000313" key="4">
    <source>
        <dbReference type="Proteomes" id="UP001204562"/>
    </source>
</evidence>
<accession>A0AAW5JTK3</accession>
<dbReference type="Pfam" id="PF13091">
    <property type="entry name" value="PLDc_2"/>
    <property type="match status" value="2"/>
</dbReference>
<dbReference type="CDD" id="cd09113">
    <property type="entry name" value="PLDc_ymdC_like_2"/>
    <property type="match status" value="1"/>
</dbReference>
<feature type="transmembrane region" description="Helical" evidence="1">
    <location>
        <begin position="27"/>
        <end position="48"/>
    </location>
</feature>
<dbReference type="PROSITE" id="PS50035">
    <property type="entry name" value="PLD"/>
    <property type="match status" value="2"/>
</dbReference>
<sequence>MTWPPRSLFARRADSEKPRRKWTLRSLLCRVLPLYLLYFVLGATLPFLSPPTVSDSFRAAWDPAVFEQVGSTDRAALVTDNQDALDVRLRMIGEAEERIILSSFDIRDCDSGRDIFAALLLAADRGVQIQILWDGVSGLLRGGSPIFRALGRLPNVEIRFYNAPNLLLPWTVNGRMHDKYLLIDDRLLLLGGRNTFDLFLGDYVPDALKSHDQDVLVYNTAAGTEQSGAHTVLTQVEAYFQSVWESPYSRTALDRPPLFPGKTDRAEAELRTRYAALAAADPTLFDPIPLDYAALTLPVEHVELLSNPTGIMSKEPWVWWQLMALMGRAEERVFLQTPYAVLNEPMYQALEGLAARGVPFDLQLNSVAVGDNIMASSDYVHNKQRLLETGVTVWEWFGDYSSHGKSALIDDMAVVGSYNLDMRSTYLDTELMLVFHGGDFSRALEEYLLSTQDHALQALPQGGYVPKEGVEVLPVTGAKAWLFPITSVVFQLIRYLL</sequence>
<dbReference type="GO" id="GO:0032049">
    <property type="term" value="P:cardiolipin biosynthetic process"/>
    <property type="evidence" value="ECO:0007669"/>
    <property type="project" value="UniProtKB-ARBA"/>
</dbReference>
<gene>
    <name evidence="3" type="ORF">NE579_12380</name>
</gene>
<feature type="domain" description="PLD phosphodiesterase" evidence="2">
    <location>
        <begin position="172"/>
        <end position="194"/>
    </location>
</feature>
<dbReference type="InterPro" id="IPR025202">
    <property type="entry name" value="PLD-like_dom"/>
</dbReference>
<dbReference type="EMBL" id="JANFYS010000027">
    <property type="protein sequence ID" value="MCQ4771254.1"/>
    <property type="molecule type" value="Genomic_DNA"/>
</dbReference>
<organism evidence="3 4">
    <name type="scientific">Intestinimonas massiliensis</name>
    <name type="common">ex Afouda et al. 2020</name>
    <dbReference type="NCBI Taxonomy" id="1673721"/>
    <lineage>
        <taxon>Bacteria</taxon>
        <taxon>Bacillati</taxon>
        <taxon>Bacillota</taxon>
        <taxon>Clostridia</taxon>
        <taxon>Eubacteriales</taxon>
        <taxon>Intestinimonas</taxon>
    </lineage>
</organism>
<feature type="domain" description="PLD phosphodiesterase" evidence="2">
    <location>
        <begin position="398"/>
        <end position="424"/>
    </location>
</feature>
<evidence type="ECO:0000259" key="2">
    <source>
        <dbReference type="PROSITE" id="PS50035"/>
    </source>
</evidence>
<reference evidence="3" key="1">
    <citation type="submission" date="2022-06" db="EMBL/GenBank/DDBJ databases">
        <title>Isolation of gut microbiota from human fecal samples.</title>
        <authorList>
            <person name="Pamer E.G."/>
            <person name="Barat B."/>
            <person name="Waligurski E."/>
            <person name="Medina S."/>
            <person name="Paddock L."/>
            <person name="Mostad J."/>
        </authorList>
    </citation>
    <scope>NUCLEOTIDE SEQUENCE</scope>
    <source>
        <strain evidence="3">DFI.9.91</strain>
    </source>
</reference>
<dbReference type="RefSeq" id="WP_256304481.1">
    <property type="nucleotide sequence ID" value="NZ_JANFYS010000027.1"/>
</dbReference>
<evidence type="ECO:0000313" key="3">
    <source>
        <dbReference type="EMBL" id="MCQ4771254.1"/>
    </source>
</evidence>
<dbReference type="Proteomes" id="UP001204562">
    <property type="component" value="Unassembled WGS sequence"/>
</dbReference>
<dbReference type="InterPro" id="IPR001736">
    <property type="entry name" value="PLipase_D/transphosphatidylase"/>
</dbReference>
<proteinExistence type="predicted"/>
<keyword evidence="1" id="KW-0472">Membrane</keyword>
<dbReference type="PANTHER" id="PTHR21248:SF12">
    <property type="entry name" value="CARDIOLIPIN SYNTHASE C"/>
    <property type="match status" value="1"/>
</dbReference>
<dbReference type="Gene3D" id="3.30.870.10">
    <property type="entry name" value="Endonuclease Chain A"/>
    <property type="match status" value="2"/>
</dbReference>
<dbReference type="AlphaFoldDB" id="A0AAW5JTK3"/>